<evidence type="ECO:0000313" key="2">
    <source>
        <dbReference type="Proteomes" id="UP000219193"/>
    </source>
</evidence>
<reference evidence="2" key="1">
    <citation type="submission" date="2017-09" db="EMBL/GenBank/DDBJ databases">
        <authorList>
            <person name="Varghese N."/>
            <person name="Submissions S."/>
        </authorList>
    </citation>
    <scope>NUCLEOTIDE SEQUENCE [LARGE SCALE GENOMIC DNA]</scope>
    <source>
        <strain evidence="2">CGMCC 1.12641</strain>
    </source>
</reference>
<name>A0A285X8J9_9FLAO</name>
<dbReference type="EMBL" id="OCMF01000006">
    <property type="protein sequence ID" value="SOC81618.1"/>
    <property type="molecule type" value="Genomic_DNA"/>
</dbReference>
<proteinExistence type="predicted"/>
<evidence type="ECO:0000313" key="1">
    <source>
        <dbReference type="EMBL" id="SOC81618.1"/>
    </source>
</evidence>
<accession>A0A285X8J9</accession>
<sequence>MYLGEKCYYFIYEEINLDESSYDIFFNHQDDQNVITTGALAGGLENKTLIRELALFKHRT</sequence>
<gene>
    <name evidence="1" type="ORF">SAMN06296241_3199</name>
</gene>
<protein>
    <submittedName>
        <fullName evidence="1">Uncharacterized protein</fullName>
    </submittedName>
</protein>
<organism evidence="1 2">
    <name type="scientific">Salinimicrobium sediminis</name>
    <dbReference type="NCBI Taxonomy" id="1343891"/>
    <lineage>
        <taxon>Bacteria</taxon>
        <taxon>Pseudomonadati</taxon>
        <taxon>Bacteroidota</taxon>
        <taxon>Flavobacteriia</taxon>
        <taxon>Flavobacteriales</taxon>
        <taxon>Flavobacteriaceae</taxon>
        <taxon>Salinimicrobium</taxon>
    </lineage>
</organism>
<dbReference type="Proteomes" id="UP000219193">
    <property type="component" value="Unassembled WGS sequence"/>
</dbReference>
<dbReference type="AlphaFoldDB" id="A0A285X8J9"/>
<keyword evidence="2" id="KW-1185">Reference proteome</keyword>